<dbReference type="EMBL" id="CP126658">
    <property type="protein sequence ID" value="WJZ98790.1"/>
    <property type="molecule type" value="Genomic_DNA"/>
</dbReference>
<dbReference type="InterPro" id="IPR000477">
    <property type="entry name" value="RT_dom"/>
</dbReference>
<keyword evidence="3" id="KW-1185">Reference proteome</keyword>
<dbReference type="Proteomes" id="UP001227230">
    <property type="component" value="Chromosome 11"/>
</dbReference>
<reference evidence="2 3" key="1">
    <citation type="journal article" date="2023" name="Hortic Res">
        <title>The complete reference genome for grapevine (Vitis vinifera L.) genetics and breeding.</title>
        <authorList>
            <person name="Shi X."/>
            <person name="Cao S."/>
            <person name="Wang X."/>
            <person name="Huang S."/>
            <person name="Wang Y."/>
            <person name="Liu Z."/>
            <person name="Liu W."/>
            <person name="Leng X."/>
            <person name="Peng Y."/>
            <person name="Wang N."/>
            <person name="Wang Y."/>
            <person name="Ma Z."/>
            <person name="Xu X."/>
            <person name="Zhang F."/>
            <person name="Xue H."/>
            <person name="Zhong H."/>
            <person name="Wang Y."/>
            <person name="Zhang K."/>
            <person name="Velt A."/>
            <person name="Avia K."/>
            <person name="Holtgrawe D."/>
            <person name="Grimplet J."/>
            <person name="Matus J.T."/>
            <person name="Ware D."/>
            <person name="Wu X."/>
            <person name="Wang H."/>
            <person name="Liu C."/>
            <person name="Fang Y."/>
            <person name="Rustenholz C."/>
            <person name="Cheng Z."/>
            <person name="Xiao H."/>
            <person name="Zhou Y."/>
        </authorList>
    </citation>
    <scope>NUCLEOTIDE SEQUENCE [LARGE SCALE GENOMIC DNA]</scope>
    <source>
        <strain evidence="3">cv. Pinot noir / PN40024</strain>
        <tissue evidence="2">Leaf</tissue>
    </source>
</reference>
<feature type="domain" description="Reverse transcriptase" evidence="1">
    <location>
        <begin position="25"/>
        <end position="131"/>
    </location>
</feature>
<evidence type="ECO:0000313" key="2">
    <source>
        <dbReference type="EMBL" id="WJZ98790.1"/>
    </source>
</evidence>
<sequence length="134" mass="15339">MQVFEELHLQNAFFRSHNATFLVLIPKKEGVSDVQDFKPISLVGNLYNIIVKVLANRLKRVMGKVVSNSQNAFVEERQILDVVLVANKAIDSRKRSAGTGLVCKLDIEKAYDHVNWRFLLSVLEKMGFGHKWRN</sequence>
<accession>A0ABY9CUK1</accession>
<evidence type="ECO:0000259" key="1">
    <source>
        <dbReference type="Pfam" id="PF00078"/>
    </source>
</evidence>
<gene>
    <name evidence="2" type="ORF">VitviT2T_017295</name>
</gene>
<proteinExistence type="predicted"/>
<name>A0ABY9CUK1_VITVI</name>
<evidence type="ECO:0000313" key="3">
    <source>
        <dbReference type="Proteomes" id="UP001227230"/>
    </source>
</evidence>
<organism evidence="2 3">
    <name type="scientific">Vitis vinifera</name>
    <name type="common">Grape</name>
    <dbReference type="NCBI Taxonomy" id="29760"/>
    <lineage>
        <taxon>Eukaryota</taxon>
        <taxon>Viridiplantae</taxon>
        <taxon>Streptophyta</taxon>
        <taxon>Embryophyta</taxon>
        <taxon>Tracheophyta</taxon>
        <taxon>Spermatophyta</taxon>
        <taxon>Magnoliopsida</taxon>
        <taxon>eudicotyledons</taxon>
        <taxon>Gunneridae</taxon>
        <taxon>Pentapetalae</taxon>
        <taxon>rosids</taxon>
        <taxon>Vitales</taxon>
        <taxon>Vitaceae</taxon>
        <taxon>Viteae</taxon>
        <taxon>Vitis</taxon>
    </lineage>
</organism>
<dbReference type="PANTHER" id="PTHR19446">
    <property type="entry name" value="REVERSE TRANSCRIPTASES"/>
    <property type="match status" value="1"/>
</dbReference>
<dbReference type="Pfam" id="PF00078">
    <property type="entry name" value="RVT_1"/>
    <property type="match status" value="1"/>
</dbReference>
<protein>
    <recommendedName>
        <fullName evidence="1">Reverse transcriptase domain-containing protein</fullName>
    </recommendedName>
</protein>